<reference evidence="6" key="2">
    <citation type="submission" date="2022-03" db="EMBL/GenBank/DDBJ databases">
        <title>Draft title - Genomic analysis of global carrot germplasm unveils the trajectory of domestication and the origin of high carotenoid orange carrot.</title>
        <authorList>
            <person name="Iorizzo M."/>
            <person name="Ellison S."/>
            <person name="Senalik D."/>
            <person name="Macko-Podgorni A."/>
            <person name="Grzebelus D."/>
            <person name="Bostan H."/>
            <person name="Rolling W."/>
            <person name="Curaba J."/>
            <person name="Simon P."/>
        </authorList>
    </citation>
    <scope>NUCLEOTIDE SEQUENCE</scope>
    <source>
        <tissue evidence="6">Leaf</tissue>
    </source>
</reference>
<sequence length="596" mass="68180">MRRTLTKKSHSWWWDSHISPKNSKWLADNLEEMDQSVKQMLKLIEDDGDSFAKKAEMYYQKRPELIAHVEELYRMYRSLAERYDHVTGELRKSMPSDLQMQGSGISDVGFEPPSTLSSTDQGLTRRKSGSRAAGFEYFLGTGGSSSDLCDKGEESSTLDSESESDNSSVNNYSGQSTNGDDQGLRKKVSELEAELRDLKQRLRVQQEEHVDGSFRVTKIGNSEGLFARLAGYEDELSAVNAKFQLANEEIARLRNLLTEPDGMQEGVEIKGAGTETEGTGGAESQLVRLEGDASDQEDKIRVLEKELIITREKVHDSEKELACLKHELETTTSLAQHLHDQLGSAKKDASMWKSKLDKEKRETSKLHDRIVRYKANLSERDQEIRALKETIYNANKSLSEENLHLQAQMTKLIKEHAYLEDNLKEWDLRCQSAEEELKRLKAGKAEMEVLFRAEVEQLKARISEREDCMEELNRSVEVLTLEYNKVMMEMAEGNVKISKLTADISSKDDQIEQMSKHLHELHIEHVELIAETERAHSGVTALKQELERKEVVIMQRAEEKREVIRQLCFSLEHYRNGYHQLRQAFVGQKRLPVIAS</sequence>
<reference evidence="6" key="1">
    <citation type="journal article" date="2016" name="Nat. Genet.">
        <title>A high-quality carrot genome assembly provides new insights into carotenoid accumulation and asterid genome evolution.</title>
        <authorList>
            <person name="Iorizzo M."/>
            <person name="Ellison S."/>
            <person name="Senalik D."/>
            <person name="Zeng P."/>
            <person name="Satapoomin P."/>
            <person name="Huang J."/>
            <person name="Bowman M."/>
            <person name="Iovene M."/>
            <person name="Sanseverino W."/>
            <person name="Cavagnaro P."/>
            <person name="Yildiz M."/>
            <person name="Macko-Podgorni A."/>
            <person name="Moranska E."/>
            <person name="Grzebelus E."/>
            <person name="Grzebelus D."/>
            <person name="Ashrafi H."/>
            <person name="Zheng Z."/>
            <person name="Cheng S."/>
            <person name="Spooner D."/>
            <person name="Van Deynze A."/>
            <person name="Simon P."/>
        </authorList>
    </citation>
    <scope>NUCLEOTIDE SEQUENCE</scope>
    <source>
        <tissue evidence="6">Leaf</tissue>
    </source>
</reference>
<dbReference type="InterPro" id="IPR057531">
    <property type="entry name" value="PUMA/OVT1_CC"/>
</dbReference>
<feature type="coiled-coil region" evidence="3">
    <location>
        <begin position="370"/>
        <end position="489"/>
    </location>
</feature>
<evidence type="ECO:0000256" key="4">
    <source>
        <dbReference type="SAM" id="MobiDB-lite"/>
    </source>
</evidence>
<evidence type="ECO:0000256" key="2">
    <source>
        <dbReference type="ARBA" id="ARBA00038006"/>
    </source>
</evidence>
<feature type="coiled-coil region" evidence="3">
    <location>
        <begin position="286"/>
        <end position="320"/>
    </location>
</feature>
<evidence type="ECO:0000313" key="6">
    <source>
        <dbReference type="EMBL" id="WOG81126.1"/>
    </source>
</evidence>
<feature type="region of interest" description="Disordered" evidence="4">
    <location>
        <begin position="146"/>
        <end position="184"/>
    </location>
</feature>
<feature type="domain" description="NAB" evidence="5">
    <location>
        <begin position="10"/>
        <end position="90"/>
    </location>
</feature>
<dbReference type="Proteomes" id="UP000077755">
    <property type="component" value="Chromosome 1"/>
</dbReference>
<dbReference type="PANTHER" id="PTHR32258:SF3">
    <property type="entry name" value="PROTEIN NETWORKED 4A"/>
    <property type="match status" value="1"/>
</dbReference>
<accession>A0AAF0W0K0</accession>
<dbReference type="Pfam" id="PF24627">
    <property type="entry name" value="PUMA_CC"/>
    <property type="match status" value="1"/>
</dbReference>
<dbReference type="AlphaFoldDB" id="A0AAF0W0K0"/>
<evidence type="ECO:0000256" key="3">
    <source>
        <dbReference type="SAM" id="Coils"/>
    </source>
</evidence>
<dbReference type="EMBL" id="CP093343">
    <property type="protein sequence ID" value="WOG81126.1"/>
    <property type="molecule type" value="Genomic_DNA"/>
</dbReference>
<evidence type="ECO:0000313" key="7">
    <source>
        <dbReference type="Proteomes" id="UP000077755"/>
    </source>
</evidence>
<evidence type="ECO:0000259" key="5">
    <source>
        <dbReference type="PROSITE" id="PS51774"/>
    </source>
</evidence>
<dbReference type="InterPro" id="IPR011684">
    <property type="entry name" value="NAB"/>
</dbReference>
<comment type="similarity">
    <text evidence="2">Belongs to the NET family.</text>
</comment>
<dbReference type="PROSITE" id="PS51774">
    <property type="entry name" value="NAB"/>
    <property type="match status" value="1"/>
</dbReference>
<feature type="compositionally biased region" description="Low complexity" evidence="4">
    <location>
        <begin position="155"/>
        <end position="173"/>
    </location>
</feature>
<evidence type="ECO:0000256" key="1">
    <source>
        <dbReference type="ARBA" id="ARBA00023054"/>
    </source>
</evidence>
<dbReference type="PANTHER" id="PTHR32258">
    <property type="entry name" value="PROTEIN NETWORKED 4A"/>
    <property type="match status" value="1"/>
</dbReference>
<proteinExistence type="inferred from homology"/>
<name>A0AAF0W0K0_DAUCS</name>
<dbReference type="GO" id="GO:0005774">
    <property type="term" value="C:vacuolar membrane"/>
    <property type="evidence" value="ECO:0007669"/>
    <property type="project" value="TreeGrafter"/>
</dbReference>
<dbReference type="GO" id="GO:0003779">
    <property type="term" value="F:actin binding"/>
    <property type="evidence" value="ECO:0007669"/>
    <property type="project" value="InterPro"/>
</dbReference>
<organism evidence="6 7">
    <name type="scientific">Daucus carota subsp. sativus</name>
    <name type="common">Carrot</name>
    <dbReference type="NCBI Taxonomy" id="79200"/>
    <lineage>
        <taxon>Eukaryota</taxon>
        <taxon>Viridiplantae</taxon>
        <taxon>Streptophyta</taxon>
        <taxon>Embryophyta</taxon>
        <taxon>Tracheophyta</taxon>
        <taxon>Spermatophyta</taxon>
        <taxon>Magnoliopsida</taxon>
        <taxon>eudicotyledons</taxon>
        <taxon>Gunneridae</taxon>
        <taxon>Pentapetalae</taxon>
        <taxon>asterids</taxon>
        <taxon>campanulids</taxon>
        <taxon>Apiales</taxon>
        <taxon>Apiaceae</taxon>
        <taxon>Apioideae</taxon>
        <taxon>Scandiceae</taxon>
        <taxon>Daucinae</taxon>
        <taxon>Daucus</taxon>
        <taxon>Daucus sect. Daucus</taxon>
    </lineage>
</organism>
<keyword evidence="1 3" id="KW-0175">Coiled coil</keyword>
<keyword evidence="7" id="KW-1185">Reference proteome</keyword>
<protein>
    <recommendedName>
        <fullName evidence="5">NAB domain-containing protein</fullName>
    </recommendedName>
</protein>
<feature type="region of interest" description="Disordered" evidence="4">
    <location>
        <begin position="93"/>
        <end position="127"/>
    </location>
</feature>
<dbReference type="Pfam" id="PF07765">
    <property type="entry name" value="KIP1"/>
    <property type="match status" value="1"/>
</dbReference>
<dbReference type="InterPro" id="IPR051861">
    <property type="entry name" value="NET_actin-binding_domain"/>
</dbReference>
<gene>
    <name evidence="6" type="ORF">DCAR_0100271</name>
</gene>